<comment type="cofactor">
    <cofactor evidence="1 10">
        <name>Mg(2+)</name>
        <dbReference type="ChEBI" id="CHEBI:18420"/>
    </cofactor>
</comment>
<evidence type="ECO:0000256" key="5">
    <source>
        <dbReference type="ARBA" id="ARBA00022694"/>
    </source>
</evidence>
<protein>
    <recommendedName>
        <fullName evidence="10">tRNA dimethylallyltransferase</fullName>
        <ecNumber evidence="10">2.5.1.75</ecNumber>
    </recommendedName>
    <alternativeName>
        <fullName evidence="10">Dimethylallyl diphosphate:tRNA dimethylallyltransferase</fullName>
        <shortName evidence="10">DMAPP:tRNA dimethylallyltransferase</shortName>
        <shortName evidence="10">DMATase</shortName>
    </alternativeName>
    <alternativeName>
        <fullName evidence="10">Isopentenyl-diphosphate:tRNA isopentenyltransferase</fullName>
        <shortName evidence="10">IPP transferase</shortName>
        <shortName evidence="10">IPPT</shortName>
        <shortName evidence="10">IPTase</shortName>
    </alternativeName>
</protein>
<feature type="region of interest" description="Interaction with substrate tRNA" evidence="10">
    <location>
        <begin position="36"/>
        <end position="39"/>
    </location>
</feature>
<dbReference type="HAMAP" id="MF_00185">
    <property type="entry name" value="IPP_trans"/>
    <property type="match status" value="1"/>
</dbReference>
<dbReference type="Proteomes" id="UP000254060">
    <property type="component" value="Unassembled WGS sequence"/>
</dbReference>
<feature type="site" description="Interaction with substrate tRNA" evidence="10">
    <location>
        <position position="102"/>
    </location>
</feature>
<keyword evidence="8 10" id="KW-0460">Magnesium</keyword>
<dbReference type="STRING" id="1397694.GCA_000702585_02151"/>
<comment type="subunit">
    <text evidence="10">Monomer.</text>
</comment>
<comment type="similarity">
    <text evidence="3 10 13">Belongs to the IPP transferase family.</text>
</comment>
<dbReference type="InterPro" id="IPR039657">
    <property type="entry name" value="Dimethylallyltransferase"/>
</dbReference>
<proteinExistence type="inferred from homology"/>
<dbReference type="InterPro" id="IPR027417">
    <property type="entry name" value="P-loop_NTPase"/>
</dbReference>
<dbReference type="InterPro" id="IPR018022">
    <property type="entry name" value="IPT"/>
</dbReference>
<dbReference type="GO" id="GO:0052381">
    <property type="term" value="F:tRNA dimethylallyltransferase activity"/>
    <property type="evidence" value="ECO:0007669"/>
    <property type="project" value="UniProtKB-UniRule"/>
</dbReference>
<evidence type="ECO:0000256" key="3">
    <source>
        <dbReference type="ARBA" id="ARBA00005842"/>
    </source>
</evidence>
<feature type="site" description="Interaction with substrate tRNA" evidence="10">
    <location>
        <position position="125"/>
    </location>
</feature>
<keyword evidence="7 10" id="KW-0067">ATP-binding</keyword>
<evidence type="ECO:0000256" key="1">
    <source>
        <dbReference type="ARBA" id="ARBA00001946"/>
    </source>
</evidence>
<comment type="caution">
    <text evidence="10">Lacks conserved residue(s) required for the propagation of feature annotation.</text>
</comment>
<dbReference type="EC" id="2.5.1.75" evidence="10"/>
<evidence type="ECO:0000313" key="14">
    <source>
        <dbReference type="EMBL" id="STO08284.1"/>
    </source>
</evidence>
<feature type="binding site" evidence="10">
    <location>
        <begin position="11"/>
        <end position="18"/>
    </location>
    <ligand>
        <name>ATP</name>
        <dbReference type="ChEBI" id="CHEBI:30616"/>
    </ligand>
</feature>
<evidence type="ECO:0000256" key="6">
    <source>
        <dbReference type="ARBA" id="ARBA00022741"/>
    </source>
</evidence>
<keyword evidence="5 10" id="KW-0819">tRNA processing</keyword>
<dbReference type="OrthoDB" id="9776390at2"/>
<evidence type="ECO:0000256" key="4">
    <source>
        <dbReference type="ARBA" id="ARBA00022679"/>
    </source>
</evidence>
<dbReference type="NCBIfam" id="TIGR00174">
    <property type="entry name" value="miaA"/>
    <property type="match status" value="1"/>
</dbReference>
<sequence>MEKTPVIVIVGPTAVGKTKTGIELAKAFNGEIVSGDSVQVYRGMDIGSAKVTVEEAEGIPHHLIDICDPDEPMSVAKFQQLARAAIDDIYARGKLPILVGGTGLYIRSILYDYEFTERPVDEALRSKLEQEAEQQGAAVLHERLRSLDPRRAELIHPNNVRRVIRALEVALQGDVQAMDSAPSEHYAYKLFVLHADRDVLYERINERVDVMLASGLIEEVERLLESGYGDTQAMRAIGYKEVVPYVEGRMSEERMRETLKQHTRQFAKRQLTWFRHQFDGIWVDMGRKSFELSYKNIYDEVEGFFRKFRLFERDID</sequence>
<name>A0A377FUN9_9BACL</name>
<gene>
    <name evidence="10 14" type="primary">miaA</name>
    <name evidence="14" type="ORF">NCTC13163_01654</name>
</gene>
<evidence type="ECO:0000256" key="9">
    <source>
        <dbReference type="ARBA" id="ARBA00049563"/>
    </source>
</evidence>
<dbReference type="RefSeq" id="WP_029335209.1">
    <property type="nucleotide sequence ID" value="NZ_UGGP01000001.1"/>
</dbReference>
<dbReference type="SUPFAM" id="SSF52540">
    <property type="entry name" value="P-loop containing nucleoside triphosphate hydrolases"/>
    <property type="match status" value="2"/>
</dbReference>
<dbReference type="GO" id="GO:0005524">
    <property type="term" value="F:ATP binding"/>
    <property type="evidence" value="ECO:0007669"/>
    <property type="project" value="UniProtKB-UniRule"/>
</dbReference>
<organism evidence="14 15">
    <name type="scientific">Exiguobacterium aurantiacum</name>
    <dbReference type="NCBI Taxonomy" id="33987"/>
    <lineage>
        <taxon>Bacteria</taxon>
        <taxon>Bacillati</taxon>
        <taxon>Bacillota</taxon>
        <taxon>Bacilli</taxon>
        <taxon>Bacillales</taxon>
        <taxon>Bacillales Family XII. Incertae Sedis</taxon>
        <taxon>Exiguobacterium</taxon>
    </lineage>
</organism>
<dbReference type="GO" id="GO:0006400">
    <property type="term" value="P:tRNA modification"/>
    <property type="evidence" value="ECO:0007669"/>
    <property type="project" value="TreeGrafter"/>
</dbReference>
<evidence type="ECO:0000256" key="11">
    <source>
        <dbReference type="RuleBase" id="RU003783"/>
    </source>
</evidence>
<dbReference type="Pfam" id="PF01715">
    <property type="entry name" value="IPPT"/>
    <property type="match status" value="1"/>
</dbReference>
<dbReference type="PANTHER" id="PTHR11088">
    <property type="entry name" value="TRNA DIMETHYLALLYLTRANSFERASE"/>
    <property type="match status" value="1"/>
</dbReference>
<evidence type="ECO:0000256" key="2">
    <source>
        <dbReference type="ARBA" id="ARBA00003213"/>
    </source>
</evidence>
<evidence type="ECO:0000256" key="10">
    <source>
        <dbReference type="HAMAP-Rule" id="MF_00185"/>
    </source>
</evidence>
<dbReference type="EMBL" id="UGGP01000001">
    <property type="protein sequence ID" value="STO08284.1"/>
    <property type="molecule type" value="Genomic_DNA"/>
</dbReference>
<comment type="catalytic activity">
    <reaction evidence="9 10 11">
        <text>adenosine(37) in tRNA + dimethylallyl diphosphate = N(6)-dimethylallyladenosine(37) in tRNA + diphosphate</text>
        <dbReference type="Rhea" id="RHEA:26482"/>
        <dbReference type="Rhea" id="RHEA-COMP:10162"/>
        <dbReference type="Rhea" id="RHEA-COMP:10375"/>
        <dbReference type="ChEBI" id="CHEBI:33019"/>
        <dbReference type="ChEBI" id="CHEBI:57623"/>
        <dbReference type="ChEBI" id="CHEBI:74411"/>
        <dbReference type="ChEBI" id="CHEBI:74415"/>
        <dbReference type="EC" id="2.5.1.75"/>
    </reaction>
</comment>
<evidence type="ECO:0000256" key="13">
    <source>
        <dbReference type="RuleBase" id="RU003785"/>
    </source>
</evidence>
<dbReference type="Gene3D" id="1.10.20.140">
    <property type="match status" value="1"/>
</dbReference>
<accession>A0A377FUN9</accession>
<feature type="binding site" evidence="10">
    <location>
        <begin position="13"/>
        <end position="18"/>
    </location>
    <ligand>
        <name>substrate</name>
    </ligand>
</feature>
<reference evidence="14 15" key="1">
    <citation type="submission" date="2018-06" db="EMBL/GenBank/DDBJ databases">
        <authorList>
            <consortium name="Pathogen Informatics"/>
            <person name="Doyle S."/>
        </authorList>
    </citation>
    <scope>NUCLEOTIDE SEQUENCE [LARGE SCALE GENOMIC DNA]</scope>
    <source>
        <strain evidence="14 15">NCTC13163</strain>
    </source>
</reference>
<dbReference type="AlphaFoldDB" id="A0A377FUN9"/>
<dbReference type="Gene3D" id="3.40.50.300">
    <property type="entry name" value="P-loop containing nucleotide triphosphate hydrolases"/>
    <property type="match status" value="1"/>
</dbReference>
<dbReference type="PANTHER" id="PTHR11088:SF60">
    <property type="entry name" value="TRNA DIMETHYLALLYLTRANSFERASE"/>
    <property type="match status" value="1"/>
</dbReference>
<evidence type="ECO:0000256" key="8">
    <source>
        <dbReference type="ARBA" id="ARBA00022842"/>
    </source>
</evidence>
<evidence type="ECO:0000256" key="7">
    <source>
        <dbReference type="ARBA" id="ARBA00022840"/>
    </source>
</evidence>
<evidence type="ECO:0000313" key="15">
    <source>
        <dbReference type="Proteomes" id="UP000254060"/>
    </source>
</evidence>
<evidence type="ECO:0000256" key="12">
    <source>
        <dbReference type="RuleBase" id="RU003784"/>
    </source>
</evidence>
<keyword evidence="4 10" id="KW-0808">Transferase</keyword>
<keyword evidence="6 10" id="KW-0547">Nucleotide-binding</keyword>
<comment type="function">
    <text evidence="2 10 12">Catalyzes the transfer of a dimethylallyl group onto the adenine at position 37 in tRNAs that read codons beginning with uridine, leading to the formation of N6-(dimethylallyl)adenosine (i(6)A).</text>
</comment>